<name>A0A8J2XPR8_9GAMM</name>
<dbReference type="EMBL" id="BMDX01000010">
    <property type="protein sequence ID" value="GGA79258.1"/>
    <property type="molecule type" value="Genomic_DNA"/>
</dbReference>
<reference evidence="2" key="1">
    <citation type="journal article" date="2019" name="Int. J. Syst. Evol. Microbiol.">
        <title>The Global Catalogue of Microorganisms (GCM) 10K type strain sequencing project: providing services to taxonomists for standard genome sequencing and annotation.</title>
        <authorList>
            <consortium name="The Broad Institute Genomics Platform"/>
            <consortium name="The Broad Institute Genome Sequencing Center for Infectious Disease"/>
            <person name="Wu L."/>
            <person name="Ma J."/>
        </authorList>
    </citation>
    <scope>NUCLEOTIDE SEQUENCE [LARGE SCALE GENOMIC DNA]</scope>
    <source>
        <strain evidence="2">CGMCC 1.10130</strain>
    </source>
</reference>
<comment type="caution">
    <text evidence="1">The sequence shown here is derived from an EMBL/GenBank/DDBJ whole genome shotgun (WGS) entry which is preliminary data.</text>
</comment>
<protein>
    <submittedName>
        <fullName evidence="1">Uncharacterized protein</fullName>
    </submittedName>
</protein>
<keyword evidence="2" id="KW-1185">Reference proteome</keyword>
<accession>A0A8J2XPR8</accession>
<organism evidence="1 2">
    <name type="scientific">Neiella marina</name>
    <dbReference type="NCBI Taxonomy" id="508461"/>
    <lineage>
        <taxon>Bacteria</taxon>
        <taxon>Pseudomonadati</taxon>
        <taxon>Pseudomonadota</taxon>
        <taxon>Gammaproteobacteria</taxon>
        <taxon>Alteromonadales</taxon>
        <taxon>Echinimonadaceae</taxon>
        <taxon>Neiella</taxon>
    </lineage>
</organism>
<proteinExistence type="predicted"/>
<dbReference type="AlphaFoldDB" id="A0A8J2XPR8"/>
<dbReference type="Proteomes" id="UP000619743">
    <property type="component" value="Unassembled WGS sequence"/>
</dbReference>
<dbReference type="OrthoDB" id="5298497at2"/>
<evidence type="ECO:0000313" key="1">
    <source>
        <dbReference type="EMBL" id="GGA79258.1"/>
    </source>
</evidence>
<evidence type="ECO:0000313" key="2">
    <source>
        <dbReference type="Proteomes" id="UP000619743"/>
    </source>
</evidence>
<dbReference type="RefSeq" id="WP_087505824.1">
    <property type="nucleotide sequence ID" value="NZ_BMDX01000010.1"/>
</dbReference>
<gene>
    <name evidence="1" type="ORF">GCM10011369_21500</name>
</gene>
<sequence>MFMRIEVSIEDLPLLRFIKRNQLFTTCLRYISEHPLVRKMEAGSGQQIELECEVNLQEQARLNQLVEWWDKAEREGISTRLLNRLCRQQYQTQLAS</sequence>